<dbReference type="Proteomes" id="UP001165069">
    <property type="component" value="Unassembled WGS sequence"/>
</dbReference>
<organism evidence="3 4">
    <name type="scientific">Geothrix limicola</name>
    <dbReference type="NCBI Taxonomy" id="2927978"/>
    <lineage>
        <taxon>Bacteria</taxon>
        <taxon>Pseudomonadati</taxon>
        <taxon>Acidobacteriota</taxon>
        <taxon>Holophagae</taxon>
        <taxon>Holophagales</taxon>
        <taxon>Holophagaceae</taxon>
        <taxon>Geothrix</taxon>
    </lineage>
</organism>
<gene>
    <name evidence="3" type="ORF">GETHLI_14960</name>
</gene>
<feature type="region of interest" description="Disordered" evidence="1">
    <location>
        <begin position="333"/>
        <end position="352"/>
    </location>
</feature>
<dbReference type="Pfam" id="PF12706">
    <property type="entry name" value="Lactamase_B_2"/>
    <property type="match status" value="1"/>
</dbReference>
<dbReference type="SUPFAM" id="SSF56281">
    <property type="entry name" value="Metallo-hydrolase/oxidoreductase"/>
    <property type="match status" value="1"/>
</dbReference>
<evidence type="ECO:0000313" key="4">
    <source>
        <dbReference type="Proteomes" id="UP001165069"/>
    </source>
</evidence>
<dbReference type="PANTHER" id="PTHR15032:SF4">
    <property type="entry name" value="N-ACYL-PHOSPHATIDYLETHANOLAMINE-HYDROLYZING PHOSPHOLIPASE D"/>
    <property type="match status" value="1"/>
</dbReference>
<evidence type="ECO:0000259" key="2">
    <source>
        <dbReference type="Pfam" id="PF12706"/>
    </source>
</evidence>
<keyword evidence="4" id="KW-1185">Reference proteome</keyword>
<dbReference type="Gene3D" id="3.60.15.10">
    <property type="entry name" value="Ribonuclease Z/Hydroxyacylglutathione hydrolase-like"/>
    <property type="match status" value="1"/>
</dbReference>
<evidence type="ECO:0000313" key="3">
    <source>
        <dbReference type="EMBL" id="GLH72994.1"/>
    </source>
</evidence>
<dbReference type="InterPro" id="IPR001279">
    <property type="entry name" value="Metallo-B-lactamas"/>
</dbReference>
<name>A0ABQ5QEH7_9BACT</name>
<sequence length="352" mass="39268">MQRSPHWHQGRFRNAQPLWNDYLGGLWSILNRDRHSTPDLELPVLHPTREGLAADSASGLRATWLGHSTVYLEIDGTRILTDPVWGERASPFGWAGPKRFYAPLIEVEALPVPQVVAISHDHYDHLDRATILRIRDWDTRFVVPLGVGARLIRWGVPAARITELDWWESTRVGTLEITLTPARHASGRTLLDKDKTLWGGFAFRGAHHRVYYSGDTGMFPGLAEIGERLGPFDLTMIEAGAYGQAWPDWHLGPEQAVRAHAMVRGRVLMPVHWGLFDLAAHGWTEPIERVLVAARAAGAIVVVPRPGESLEPGTPPDLVRWWPALPWKTEAERPIRATPDGLRPQTVPGGAA</sequence>
<reference evidence="3 4" key="1">
    <citation type="journal article" date="2023" name="Antonie Van Leeuwenhoek">
        <title>Mesoterricola silvestris gen. nov., sp. nov., Mesoterricola sediminis sp. nov., Geothrix oryzae sp. nov., Geothrix edaphica sp. nov., Geothrix rubra sp. nov., and Geothrix limicola sp. nov., six novel members of Acidobacteriota isolated from soils.</title>
        <authorList>
            <person name="Itoh H."/>
            <person name="Sugisawa Y."/>
            <person name="Mise K."/>
            <person name="Xu Z."/>
            <person name="Kuniyasu M."/>
            <person name="Ushijima N."/>
            <person name="Kawano K."/>
            <person name="Kobayashi E."/>
            <person name="Shiratori Y."/>
            <person name="Masuda Y."/>
            <person name="Senoo K."/>
        </authorList>
    </citation>
    <scope>NUCLEOTIDE SEQUENCE [LARGE SCALE GENOMIC DNA]</scope>
    <source>
        <strain evidence="3 4">Red804</strain>
    </source>
</reference>
<dbReference type="PANTHER" id="PTHR15032">
    <property type="entry name" value="N-ACYL-PHOSPHATIDYLETHANOLAMINE-HYDROLYZING PHOSPHOLIPASE D"/>
    <property type="match status" value="1"/>
</dbReference>
<feature type="domain" description="Metallo-beta-lactamase" evidence="2">
    <location>
        <begin position="77"/>
        <end position="273"/>
    </location>
</feature>
<dbReference type="EMBL" id="BSDE01000002">
    <property type="protein sequence ID" value="GLH72994.1"/>
    <property type="molecule type" value="Genomic_DNA"/>
</dbReference>
<proteinExistence type="predicted"/>
<evidence type="ECO:0000256" key="1">
    <source>
        <dbReference type="SAM" id="MobiDB-lite"/>
    </source>
</evidence>
<comment type="caution">
    <text evidence="3">The sequence shown here is derived from an EMBL/GenBank/DDBJ whole genome shotgun (WGS) entry which is preliminary data.</text>
</comment>
<dbReference type="InterPro" id="IPR036866">
    <property type="entry name" value="RibonucZ/Hydroxyglut_hydro"/>
</dbReference>
<accession>A0ABQ5QEH7</accession>
<dbReference type="RefSeq" id="WP_285573368.1">
    <property type="nucleotide sequence ID" value="NZ_BSDE01000002.1"/>
</dbReference>
<protein>
    <submittedName>
        <fullName evidence="3">MBL fold metallo-hydrolase</fullName>
    </submittedName>
</protein>